<organism evidence="1 2">
    <name type="scientific">Platanthera zijinensis</name>
    <dbReference type="NCBI Taxonomy" id="2320716"/>
    <lineage>
        <taxon>Eukaryota</taxon>
        <taxon>Viridiplantae</taxon>
        <taxon>Streptophyta</taxon>
        <taxon>Embryophyta</taxon>
        <taxon>Tracheophyta</taxon>
        <taxon>Spermatophyta</taxon>
        <taxon>Magnoliopsida</taxon>
        <taxon>Liliopsida</taxon>
        <taxon>Asparagales</taxon>
        <taxon>Orchidaceae</taxon>
        <taxon>Orchidoideae</taxon>
        <taxon>Orchideae</taxon>
        <taxon>Orchidinae</taxon>
        <taxon>Platanthera</taxon>
    </lineage>
</organism>
<evidence type="ECO:0000313" key="2">
    <source>
        <dbReference type="Proteomes" id="UP001418222"/>
    </source>
</evidence>
<proteinExistence type="predicted"/>
<name>A0AAP0BLL2_9ASPA</name>
<dbReference type="Proteomes" id="UP001418222">
    <property type="component" value="Unassembled WGS sequence"/>
</dbReference>
<evidence type="ECO:0000313" key="1">
    <source>
        <dbReference type="EMBL" id="KAK8942670.1"/>
    </source>
</evidence>
<reference evidence="1 2" key="1">
    <citation type="journal article" date="2022" name="Nat. Plants">
        <title>Genomes of leafy and leafless Platanthera orchids illuminate the evolution of mycoheterotrophy.</title>
        <authorList>
            <person name="Li M.H."/>
            <person name="Liu K.W."/>
            <person name="Li Z."/>
            <person name="Lu H.C."/>
            <person name="Ye Q.L."/>
            <person name="Zhang D."/>
            <person name="Wang J.Y."/>
            <person name="Li Y.F."/>
            <person name="Zhong Z.M."/>
            <person name="Liu X."/>
            <person name="Yu X."/>
            <person name="Liu D.K."/>
            <person name="Tu X.D."/>
            <person name="Liu B."/>
            <person name="Hao Y."/>
            <person name="Liao X.Y."/>
            <person name="Jiang Y.T."/>
            <person name="Sun W.H."/>
            <person name="Chen J."/>
            <person name="Chen Y.Q."/>
            <person name="Ai Y."/>
            <person name="Zhai J.W."/>
            <person name="Wu S.S."/>
            <person name="Zhou Z."/>
            <person name="Hsiao Y.Y."/>
            <person name="Wu W.L."/>
            <person name="Chen Y.Y."/>
            <person name="Lin Y.F."/>
            <person name="Hsu J.L."/>
            <person name="Li C.Y."/>
            <person name="Wang Z.W."/>
            <person name="Zhao X."/>
            <person name="Zhong W.Y."/>
            <person name="Ma X.K."/>
            <person name="Ma L."/>
            <person name="Huang J."/>
            <person name="Chen G.Z."/>
            <person name="Huang M.Z."/>
            <person name="Huang L."/>
            <person name="Peng D.H."/>
            <person name="Luo Y.B."/>
            <person name="Zou S.Q."/>
            <person name="Chen S.P."/>
            <person name="Lan S."/>
            <person name="Tsai W.C."/>
            <person name="Van de Peer Y."/>
            <person name="Liu Z.J."/>
        </authorList>
    </citation>
    <scope>NUCLEOTIDE SEQUENCE [LARGE SCALE GENOMIC DNA]</scope>
    <source>
        <strain evidence="1">Lor287</strain>
    </source>
</reference>
<gene>
    <name evidence="1" type="ORF">KSP39_PZI009516</name>
</gene>
<accession>A0AAP0BLL2</accession>
<dbReference type="EMBL" id="JBBWWQ010000007">
    <property type="protein sequence ID" value="KAK8942670.1"/>
    <property type="molecule type" value="Genomic_DNA"/>
</dbReference>
<protein>
    <submittedName>
        <fullName evidence="1">Uncharacterized protein</fullName>
    </submittedName>
</protein>
<comment type="caution">
    <text evidence="1">The sequence shown here is derived from an EMBL/GenBank/DDBJ whole genome shotgun (WGS) entry which is preliminary data.</text>
</comment>
<sequence length="159" mass="17926">MPALGLSNPAPQHTNQIPSFSSPARYLLLAVDMATDFSSPARYNLPISSSTATRRRSLYNLTTSQAFFIPPNPFLLIYDIAGRLLLSDALSASIDKNCNITATTDNDYDYYDEVCKESTDRWSDGPRVKVEGFRLIIPAVPRGLNVREEWNFVFDMIRR</sequence>
<dbReference type="AlphaFoldDB" id="A0AAP0BLL2"/>
<keyword evidence="2" id="KW-1185">Reference proteome</keyword>